<dbReference type="Pfam" id="PF00078">
    <property type="entry name" value="RVT_1"/>
    <property type="match status" value="1"/>
</dbReference>
<evidence type="ECO:0000259" key="1">
    <source>
        <dbReference type="PROSITE" id="PS50878"/>
    </source>
</evidence>
<accession>A0A2K3KYR6</accession>
<dbReference type="InterPro" id="IPR026960">
    <property type="entry name" value="RVT-Znf"/>
</dbReference>
<dbReference type="InterPro" id="IPR000477">
    <property type="entry name" value="RT_dom"/>
</dbReference>
<feature type="domain" description="Reverse transcriptase" evidence="1">
    <location>
        <begin position="211"/>
        <end position="489"/>
    </location>
</feature>
<dbReference type="Proteomes" id="UP000236291">
    <property type="component" value="Unassembled WGS sequence"/>
</dbReference>
<evidence type="ECO:0000313" key="3">
    <source>
        <dbReference type="Proteomes" id="UP000236291"/>
    </source>
</evidence>
<dbReference type="PANTHER" id="PTHR33116:SF78">
    <property type="entry name" value="OS12G0587133 PROTEIN"/>
    <property type="match status" value="1"/>
</dbReference>
<organism evidence="2 3">
    <name type="scientific">Trifolium pratense</name>
    <name type="common">Red clover</name>
    <dbReference type="NCBI Taxonomy" id="57577"/>
    <lineage>
        <taxon>Eukaryota</taxon>
        <taxon>Viridiplantae</taxon>
        <taxon>Streptophyta</taxon>
        <taxon>Embryophyta</taxon>
        <taxon>Tracheophyta</taxon>
        <taxon>Spermatophyta</taxon>
        <taxon>Magnoliopsida</taxon>
        <taxon>eudicotyledons</taxon>
        <taxon>Gunneridae</taxon>
        <taxon>Pentapetalae</taxon>
        <taxon>rosids</taxon>
        <taxon>fabids</taxon>
        <taxon>Fabales</taxon>
        <taxon>Fabaceae</taxon>
        <taxon>Papilionoideae</taxon>
        <taxon>50 kb inversion clade</taxon>
        <taxon>NPAAA clade</taxon>
        <taxon>Hologalegina</taxon>
        <taxon>IRL clade</taxon>
        <taxon>Trifolieae</taxon>
        <taxon>Trifolium</taxon>
    </lineage>
</organism>
<dbReference type="CDD" id="cd01650">
    <property type="entry name" value="RT_nLTR_like"/>
    <property type="match status" value="1"/>
</dbReference>
<gene>
    <name evidence="2" type="ORF">L195_g027300</name>
</gene>
<reference evidence="2 3" key="2">
    <citation type="journal article" date="2017" name="Front. Plant Sci.">
        <title>Gene Classification and Mining of Molecular Markers Useful in Red Clover (Trifolium pratense) Breeding.</title>
        <authorList>
            <person name="Istvanek J."/>
            <person name="Dluhosova J."/>
            <person name="Dluhos P."/>
            <person name="Patkova L."/>
            <person name="Nedelnik J."/>
            <person name="Repkova J."/>
        </authorList>
    </citation>
    <scope>NUCLEOTIDE SEQUENCE [LARGE SCALE GENOMIC DNA]</scope>
    <source>
        <strain evidence="3">cv. Tatra</strain>
        <tissue evidence="2">Young leaves</tissue>
    </source>
</reference>
<comment type="caution">
    <text evidence="2">The sequence shown here is derived from an EMBL/GenBank/DDBJ whole genome shotgun (WGS) entry which is preliminary data.</text>
</comment>
<dbReference type="ExpressionAtlas" id="A0A2K3KYR6">
    <property type="expression patterns" value="baseline"/>
</dbReference>
<proteinExistence type="predicted"/>
<dbReference type="PANTHER" id="PTHR33116">
    <property type="entry name" value="REVERSE TRANSCRIPTASE ZINC-BINDING DOMAIN-CONTAINING PROTEIN-RELATED-RELATED"/>
    <property type="match status" value="1"/>
</dbReference>
<sequence>MGVILKEKLKSLKLHLKVWHKEEYGGGDDRIAVLIEDIKDLDVRSELVGLSDQEVILRKVLFQDLWKRLRAKDMAIFQTSRSKWLRQGDANSKFFHRCVAFRGNLNSLVALQVGDIWLESPALIRDAVANYFETHFSSTLLRRPRLNGVMFPSLSVDANSVLVKPFSEDEISEVVKLSDGNKSPGPDGFNFAFLKNCWATLKGEIRIMFDQFHGNATLPKSFLSYFVALIPKVSSPFGLPDYRPISLLGCLYKLVAKVLATRLGKVMNSLINSTQSAFIKGRNLVDGVVVINEVLDVAKKTGKEVLVFKVDFEKAYDSVDWGFLDYMLRRFGFCDKWIDWMRACVFAGSMSILVNGSPTREIDIHRGLKQGDPLAPFLFLLVVEGLGGVMRKAVELNLFKGFKMGRNDLMISHLQYADDTLCIGEASLQNLWTLKAILRGFEMVSGLKINFWKSCLLGVNVSDEFLAMGCTFLNCKRGAVPFKYLGLPVGANPRRLATWEPLLEHIRRKLNSWRNKFISFGGRIVLLNSVLNSIPTFYMSFMKMPIQVWKKMISIQREFLWGGARGGKKISWVKWDVVCLKKCEGGLGVKDVRIMNLSLLAKWRWRILQNEGSLWREVVTARYGTQISLSIDWSGCIFPSNSSTWWKDLRGLDGAVISENWLLEAVERRIGNGLNTNFWLQNWIGGSALMDKFPRLYSLSEQKDICISEVVRESFDRSRLVWRRGLFQWEEELLGQLEALIMEVRLRNCEDQWMWILEDDGNFSVSSAYVRLAEDLQITNPVSAMGASVFDKIWSSPAPSKIIAFSWQLLYDRLPSKINLYRRGVVLDSGNQDCVWCAAKPESGIHLLLHCDFAQTVWREVCKWLNFDIIIPPNLFFLFLWFYGLSSNNMERKGCLLIWHSTLWFLWKARNARIFKNVLKDPKEIVEDIKVMTWRWSVHRLKISPCLLYEWLQLPRYCFRR</sequence>
<protein>
    <submittedName>
        <fullName evidence="2">Ribonuclease H</fullName>
    </submittedName>
</protein>
<dbReference type="STRING" id="57577.A0A2K3KYR6"/>
<dbReference type="PROSITE" id="PS50878">
    <property type="entry name" value="RT_POL"/>
    <property type="match status" value="1"/>
</dbReference>
<dbReference type="Pfam" id="PF13966">
    <property type="entry name" value="zf-RVT"/>
    <property type="match status" value="1"/>
</dbReference>
<dbReference type="EMBL" id="ASHM01023287">
    <property type="protein sequence ID" value="PNX71422.1"/>
    <property type="molecule type" value="Genomic_DNA"/>
</dbReference>
<name>A0A2K3KYR6_TRIPR</name>
<dbReference type="AlphaFoldDB" id="A0A2K3KYR6"/>
<reference evidence="2 3" key="1">
    <citation type="journal article" date="2014" name="Am. J. Bot.">
        <title>Genome assembly and annotation for red clover (Trifolium pratense; Fabaceae).</title>
        <authorList>
            <person name="Istvanek J."/>
            <person name="Jaros M."/>
            <person name="Krenek A."/>
            <person name="Repkova J."/>
        </authorList>
    </citation>
    <scope>NUCLEOTIDE SEQUENCE [LARGE SCALE GENOMIC DNA]</scope>
    <source>
        <strain evidence="3">cv. Tatra</strain>
        <tissue evidence="2">Young leaves</tissue>
    </source>
</reference>
<evidence type="ECO:0000313" key="2">
    <source>
        <dbReference type="EMBL" id="PNX71422.1"/>
    </source>
</evidence>